<evidence type="ECO:0000256" key="2">
    <source>
        <dbReference type="ARBA" id="ARBA00004123"/>
    </source>
</evidence>
<dbReference type="Proteomes" id="UP000887568">
    <property type="component" value="Unplaced"/>
</dbReference>
<comment type="cofactor">
    <cofactor evidence="1">
        <name>a divalent metal cation</name>
        <dbReference type="ChEBI" id="CHEBI:60240"/>
    </cofactor>
</comment>
<organism evidence="15 16">
    <name type="scientific">Patiria miniata</name>
    <name type="common">Bat star</name>
    <name type="synonym">Asterina miniata</name>
    <dbReference type="NCBI Taxonomy" id="46514"/>
    <lineage>
        <taxon>Eukaryota</taxon>
        <taxon>Metazoa</taxon>
        <taxon>Echinodermata</taxon>
        <taxon>Eleutherozoa</taxon>
        <taxon>Asterozoa</taxon>
        <taxon>Asteroidea</taxon>
        <taxon>Valvatacea</taxon>
        <taxon>Valvatida</taxon>
        <taxon>Asterinidae</taxon>
        <taxon>Patiria</taxon>
    </lineage>
</organism>
<evidence type="ECO:0000313" key="16">
    <source>
        <dbReference type="Proteomes" id="UP000887568"/>
    </source>
</evidence>
<dbReference type="PANTHER" id="PTHR22930:SF227">
    <property type="entry name" value="DDE TNP4 DOMAIN-CONTAINING PROTEIN"/>
    <property type="match status" value="1"/>
</dbReference>
<dbReference type="GO" id="GO:0016787">
    <property type="term" value="F:hydrolase activity"/>
    <property type="evidence" value="ECO:0007669"/>
    <property type="project" value="UniProtKB-KW"/>
</dbReference>
<evidence type="ECO:0000256" key="6">
    <source>
        <dbReference type="ARBA" id="ARBA00022490"/>
    </source>
</evidence>
<feature type="region of interest" description="Disordered" evidence="13">
    <location>
        <begin position="308"/>
        <end position="330"/>
    </location>
</feature>
<dbReference type="InterPro" id="IPR027806">
    <property type="entry name" value="HARBI1_dom"/>
</dbReference>
<dbReference type="GeneID" id="119733625"/>
<comment type="similarity">
    <text evidence="4">Belongs to the HARBI1 family.</text>
</comment>
<comment type="function">
    <text evidence="12">Transposase-derived protein that may have nuclease activity. Does not have transposase activity.</text>
</comment>
<evidence type="ECO:0000259" key="14">
    <source>
        <dbReference type="Pfam" id="PF13359"/>
    </source>
</evidence>
<dbReference type="GO" id="GO:0004518">
    <property type="term" value="F:nuclease activity"/>
    <property type="evidence" value="ECO:0007669"/>
    <property type="project" value="UniProtKB-KW"/>
</dbReference>
<evidence type="ECO:0000256" key="5">
    <source>
        <dbReference type="ARBA" id="ARBA00015519"/>
    </source>
</evidence>
<dbReference type="OrthoDB" id="2415966at2759"/>
<dbReference type="InterPro" id="IPR045249">
    <property type="entry name" value="HARBI1-like"/>
</dbReference>
<evidence type="ECO:0000256" key="4">
    <source>
        <dbReference type="ARBA" id="ARBA00006958"/>
    </source>
</evidence>
<keyword evidence="7" id="KW-0540">Nuclease</keyword>
<keyword evidence="8" id="KW-0479">Metal-binding</keyword>
<evidence type="ECO:0000256" key="12">
    <source>
        <dbReference type="ARBA" id="ARBA00045850"/>
    </source>
</evidence>
<sequence>MALQLLLMENRRALRRERVFRDRKNPLDEYNDVEMYKKYRFTRFGCLHVINRIEAELHHPTQRNHALPASLQVFIALRFYATGSLYDYAGEMQGCSIATCSRVVRRVTPVLCRLRNELIQFPTTPVAVREMQRDLFGLSGFPELVGVVDGTHIGLHGCNLGNNEHIYVNRKGRHTINVQVVCDAHFKITNVVARWPGSTHDSRIFQASRIGQLFQRQELQGILLGDSGYALQPWLMTPLLNPATDAERAYYRAHAHTRVVIEQVNGQLKNKFRCLLGHGMQIVPERACDIIIACCVLFNISKLLKEPHLDPENDQEDEEDDNEDVEEDEVVAGVTGASVRARIITNCFG</sequence>
<evidence type="ECO:0000256" key="10">
    <source>
        <dbReference type="ARBA" id="ARBA00023242"/>
    </source>
</evidence>
<accession>A0A914AHU5</accession>
<dbReference type="GO" id="GO:0005737">
    <property type="term" value="C:cytoplasm"/>
    <property type="evidence" value="ECO:0007669"/>
    <property type="project" value="UniProtKB-SubCell"/>
</dbReference>
<reference evidence="15" key="1">
    <citation type="submission" date="2022-11" db="UniProtKB">
        <authorList>
            <consortium name="EnsemblMetazoa"/>
        </authorList>
    </citation>
    <scope>IDENTIFICATION</scope>
</reference>
<dbReference type="PANTHER" id="PTHR22930">
    <property type="match status" value="1"/>
</dbReference>
<dbReference type="OMA" id="RICKVIL"/>
<keyword evidence="16" id="KW-1185">Reference proteome</keyword>
<evidence type="ECO:0000256" key="8">
    <source>
        <dbReference type="ARBA" id="ARBA00022723"/>
    </source>
</evidence>
<evidence type="ECO:0000256" key="11">
    <source>
        <dbReference type="ARBA" id="ARBA00030126"/>
    </source>
</evidence>
<comment type="subcellular location">
    <subcellularLocation>
        <location evidence="3">Cytoplasm</location>
    </subcellularLocation>
    <subcellularLocation>
        <location evidence="2">Nucleus</location>
    </subcellularLocation>
</comment>
<evidence type="ECO:0000256" key="7">
    <source>
        <dbReference type="ARBA" id="ARBA00022722"/>
    </source>
</evidence>
<keyword evidence="6" id="KW-0963">Cytoplasm</keyword>
<feature type="domain" description="DDE Tnp4" evidence="14">
    <location>
        <begin position="148"/>
        <end position="299"/>
    </location>
</feature>
<dbReference type="Pfam" id="PF13359">
    <property type="entry name" value="DDE_Tnp_4"/>
    <property type="match status" value="1"/>
</dbReference>
<dbReference type="EnsemblMetazoa" id="XM_038207031.1">
    <property type="protein sequence ID" value="XP_038062959.1"/>
    <property type="gene ID" value="LOC119733625"/>
</dbReference>
<keyword evidence="9" id="KW-0378">Hydrolase</keyword>
<keyword evidence="10" id="KW-0539">Nucleus</keyword>
<dbReference type="RefSeq" id="XP_038062959.1">
    <property type="nucleotide sequence ID" value="XM_038207031.1"/>
</dbReference>
<evidence type="ECO:0000256" key="3">
    <source>
        <dbReference type="ARBA" id="ARBA00004496"/>
    </source>
</evidence>
<protein>
    <recommendedName>
        <fullName evidence="5">Putative nuclease HARBI1</fullName>
    </recommendedName>
    <alternativeName>
        <fullName evidence="11">Harbinger transposase-derived nuclease</fullName>
    </alternativeName>
</protein>
<dbReference type="AlphaFoldDB" id="A0A914AHU5"/>
<evidence type="ECO:0000256" key="13">
    <source>
        <dbReference type="SAM" id="MobiDB-lite"/>
    </source>
</evidence>
<evidence type="ECO:0000256" key="9">
    <source>
        <dbReference type="ARBA" id="ARBA00022801"/>
    </source>
</evidence>
<dbReference type="PRINTS" id="PR02086">
    <property type="entry name" value="PUTNUCHARBI1"/>
</dbReference>
<dbReference type="GO" id="GO:0005634">
    <property type="term" value="C:nucleus"/>
    <property type="evidence" value="ECO:0007669"/>
    <property type="project" value="UniProtKB-SubCell"/>
</dbReference>
<proteinExistence type="inferred from homology"/>
<evidence type="ECO:0000313" key="15">
    <source>
        <dbReference type="EnsemblMetazoa" id="XP_038062959.1"/>
    </source>
</evidence>
<name>A0A914AHU5_PATMI</name>
<dbReference type="GO" id="GO:0046872">
    <property type="term" value="F:metal ion binding"/>
    <property type="evidence" value="ECO:0007669"/>
    <property type="project" value="UniProtKB-KW"/>
</dbReference>
<feature type="compositionally biased region" description="Acidic residues" evidence="13">
    <location>
        <begin position="312"/>
        <end position="330"/>
    </location>
</feature>
<dbReference type="InterPro" id="IPR026103">
    <property type="entry name" value="HARBI1_animal"/>
</dbReference>
<evidence type="ECO:0000256" key="1">
    <source>
        <dbReference type="ARBA" id="ARBA00001968"/>
    </source>
</evidence>